<accession>A0AAU9SR66</accession>
<gene>
    <name evidence="2" type="ORF">TAV2_LOCUS18604</name>
</gene>
<keyword evidence="3" id="KW-1185">Reference proteome</keyword>
<dbReference type="AlphaFoldDB" id="A0AAU9SR66"/>
<proteinExistence type="predicted"/>
<evidence type="ECO:0000313" key="2">
    <source>
        <dbReference type="EMBL" id="CAH2070303.1"/>
    </source>
</evidence>
<protein>
    <submittedName>
        <fullName evidence="2">Uncharacterized protein</fullName>
    </submittedName>
</protein>
<organism evidence="2 3">
    <name type="scientific">Thlaspi arvense</name>
    <name type="common">Field penny-cress</name>
    <dbReference type="NCBI Taxonomy" id="13288"/>
    <lineage>
        <taxon>Eukaryota</taxon>
        <taxon>Viridiplantae</taxon>
        <taxon>Streptophyta</taxon>
        <taxon>Embryophyta</taxon>
        <taxon>Tracheophyta</taxon>
        <taxon>Spermatophyta</taxon>
        <taxon>Magnoliopsida</taxon>
        <taxon>eudicotyledons</taxon>
        <taxon>Gunneridae</taxon>
        <taxon>Pentapetalae</taxon>
        <taxon>rosids</taxon>
        <taxon>malvids</taxon>
        <taxon>Brassicales</taxon>
        <taxon>Brassicaceae</taxon>
        <taxon>Thlaspideae</taxon>
        <taxon>Thlaspi</taxon>
    </lineage>
</organism>
<name>A0AAU9SR66_THLAR</name>
<sequence length="64" mass="6791">SGLNLCVSWRSEVLGSVSLGSASYPLSASLESLAGSSSLSGVSLVEQEDLDRHDEEDEQEQVNH</sequence>
<reference evidence="2 3" key="1">
    <citation type="submission" date="2022-03" db="EMBL/GenBank/DDBJ databases">
        <authorList>
            <person name="Nunn A."/>
            <person name="Chopra R."/>
            <person name="Nunn A."/>
            <person name="Contreras Garrido A."/>
        </authorList>
    </citation>
    <scope>NUCLEOTIDE SEQUENCE [LARGE SCALE GENOMIC DNA]</scope>
</reference>
<feature type="compositionally biased region" description="Acidic residues" evidence="1">
    <location>
        <begin position="46"/>
        <end position="64"/>
    </location>
</feature>
<feature type="region of interest" description="Disordered" evidence="1">
    <location>
        <begin position="44"/>
        <end position="64"/>
    </location>
</feature>
<evidence type="ECO:0000313" key="3">
    <source>
        <dbReference type="Proteomes" id="UP000836841"/>
    </source>
</evidence>
<dbReference type="EMBL" id="OU466862">
    <property type="protein sequence ID" value="CAH2070303.1"/>
    <property type="molecule type" value="Genomic_DNA"/>
</dbReference>
<evidence type="ECO:0000256" key="1">
    <source>
        <dbReference type="SAM" id="MobiDB-lite"/>
    </source>
</evidence>
<dbReference type="Proteomes" id="UP000836841">
    <property type="component" value="Chromosome 6"/>
</dbReference>
<feature type="non-terminal residue" evidence="2">
    <location>
        <position position="1"/>
    </location>
</feature>